<comment type="catalytic activity">
    <reaction evidence="13">
        <text>L-threonyl-[protein] + ATP = O-phospho-L-threonyl-[protein] + ADP + H(+)</text>
        <dbReference type="Rhea" id="RHEA:46608"/>
        <dbReference type="Rhea" id="RHEA-COMP:11060"/>
        <dbReference type="Rhea" id="RHEA-COMP:11605"/>
        <dbReference type="ChEBI" id="CHEBI:15378"/>
        <dbReference type="ChEBI" id="CHEBI:30013"/>
        <dbReference type="ChEBI" id="CHEBI:30616"/>
        <dbReference type="ChEBI" id="CHEBI:61977"/>
        <dbReference type="ChEBI" id="CHEBI:456216"/>
        <dbReference type="EC" id="2.7.11.1"/>
    </reaction>
</comment>
<dbReference type="InterPro" id="IPR018247">
    <property type="entry name" value="EF_Hand_1_Ca_BS"/>
</dbReference>
<dbReference type="FunFam" id="1.10.238.10:FF:000015">
    <property type="entry name" value="Calcium-dependent protein kinase 1"/>
    <property type="match status" value="1"/>
</dbReference>
<feature type="domain" description="Protein kinase" evidence="17">
    <location>
        <begin position="152"/>
        <end position="548"/>
    </location>
</feature>
<evidence type="ECO:0000256" key="16">
    <source>
        <dbReference type="SAM" id="MobiDB-lite"/>
    </source>
</evidence>
<keyword evidence="11 15" id="KW-0067">ATP-binding</keyword>
<keyword evidence="7" id="KW-0677">Repeat</keyword>
<evidence type="ECO:0000256" key="13">
    <source>
        <dbReference type="ARBA" id="ARBA00047899"/>
    </source>
</evidence>
<comment type="caution">
    <text evidence="19">The sequence shown here is derived from an EMBL/GenBank/DDBJ whole genome shotgun (WGS) entry which is preliminary data.</text>
</comment>
<dbReference type="GO" id="GO:0005524">
    <property type="term" value="F:ATP binding"/>
    <property type="evidence" value="ECO:0007669"/>
    <property type="project" value="UniProtKB-UniRule"/>
</dbReference>
<keyword evidence="4" id="KW-0597">Phosphoprotein</keyword>
<feature type="domain" description="EF-hand" evidence="18">
    <location>
        <begin position="709"/>
        <end position="742"/>
    </location>
</feature>
<sequence>MGNTCVGPNLGNNGFLQSVTAAVWRSRQTDNTLPPPTNGESSTNKNSNTEVKSEQPEKPDSLSVGKGGGGGGESEALVRVQSTPPVPVKMTGEEVQRIDTTKSIKRETTIARGNEQEGGKQNKPSHIKRVSSVGLQVESVLQRKTGNLKEIYTLGRKLGQGQFGTTFLCVEKANGKEFACKSIAKRKLTTEEDVEDVRREIQIMHHLAGHPSVISIVGAYEDAVSVHVVMELCAGGELFDRIIQRGHYTERKAAELARVIVGVVEACHSLGVMHRDLKPENFLFVNQEEESPLKTIDFGLSVFFRPGKSLRSVLETMLENRRLWAISLTQGSFSLGLPRLSLPKIKLCPEVEGTVLTCFIKALSTEVSPVYKVELQVFDSHTEMELKMPYCYICGLVLAVAFGSAFLDSVTEVVIAFCPSLIQEVFLCAALSILIFNFHSSTACETFTDVVGSPYYVAPEVLRKLYGPECDVWSAGVIIYILLSGVPPFWDETEQGIFEQVLKGELDFVSEPWPSISDGAKDLVRRMLVRDPKKRLTAHEVLCIHKLSEASDAFCPIHLPRMSIMPIVEVIVILINGVVEITLQLIPLAAHPWVQVEGVAPDKPLDSAVLSRLKQFSAMNKLKKIAIRVIAENLSEEEIAGLKEMFKMIDTDNSGYITLEELKKGLERVGANLKDSEINSLMQAADVDNSGTIDYGEFMAAMLHLNKVLREDHIYAAFSYFDKDGSGYITQDELQQACEQFGLGDVHLEEIIREVDQDNDGRIDYNEFVAMMQDTGFGMTISRTA</sequence>
<evidence type="ECO:0000256" key="2">
    <source>
        <dbReference type="ARBA" id="ARBA00012513"/>
    </source>
</evidence>
<feature type="domain" description="EF-hand" evidence="18">
    <location>
        <begin position="673"/>
        <end position="708"/>
    </location>
</feature>
<dbReference type="Proteomes" id="UP000626092">
    <property type="component" value="Unassembled WGS sequence"/>
</dbReference>
<feature type="domain" description="EF-hand" evidence="18">
    <location>
        <begin position="743"/>
        <end position="778"/>
    </location>
</feature>
<keyword evidence="3" id="KW-0723">Serine/threonine-protein kinase</keyword>
<keyword evidence="5" id="KW-0808">Transferase</keyword>
<dbReference type="SUPFAM" id="SSF47473">
    <property type="entry name" value="EF-hand"/>
    <property type="match status" value="1"/>
</dbReference>
<comment type="similarity">
    <text evidence="12">Belongs to the protein kinase superfamily. Ser/Thr protein kinase family. CDPK subfamily.</text>
</comment>
<dbReference type="InterPro" id="IPR002048">
    <property type="entry name" value="EF_hand_dom"/>
</dbReference>
<comment type="similarity">
    <text evidence="1">Belongs to the protein kinase superfamily. CAMK Ser/Thr protein kinase family. CaMK subfamily.</text>
</comment>
<evidence type="ECO:0000256" key="7">
    <source>
        <dbReference type="ARBA" id="ARBA00022737"/>
    </source>
</evidence>
<evidence type="ECO:0000256" key="3">
    <source>
        <dbReference type="ARBA" id="ARBA00022527"/>
    </source>
</evidence>
<evidence type="ECO:0000313" key="19">
    <source>
        <dbReference type="EMBL" id="KAF7149681.1"/>
    </source>
</evidence>
<dbReference type="PROSITE" id="PS00107">
    <property type="entry name" value="PROTEIN_KINASE_ATP"/>
    <property type="match status" value="1"/>
</dbReference>
<feature type="region of interest" description="Disordered" evidence="16">
    <location>
        <begin position="100"/>
        <end position="126"/>
    </location>
</feature>
<feature type="binding site" evidence="15">
    <location>
        <position position="185"/>
    </location>
    <ligand>
        <name>ATP</name>
        <dbReference type="ChEBI" id="CHEBI:30616"/>
    </ligand>
</feature>
<dbReference type="PROSITE" id="PS50222">
    <property type="entry name" value="EF_HAND_2"/>
    <property type="match status" value="4"/>
</dbReference>
<dbReference type="EC" id="2.7.11.1" evidence="2"/>
<dbReference type="InterPro" id="IPR050205">
    <property type="entry name" value="CDPK_Ser/Thr_kinases"/>
</dbReference>
<evidence type="ECO:0000256" key="12">
    <source>
        <dbReference type="ARBA" id="ARBA00024334"/>
    </source>
</evidence>
<feature type="compositionally biased region" description="Basic and acidic residues" evidence="16">
    <location>
        <begin position="51"/>
        <end position="60"/>
    </location>
</feature>
<dbReference type="FunFam" id="3.30.200.20:FF:000004">
    <property type="entry name" value="Calcium-dependent protein kinase 1"/>
    <property type="match status" value="1"/>
</dbReference>
<reference evidence="19" key="1">
    <citation type="submission" date="2019-11" db="EMBL/GenBank/DDBJ databases">
        <authorList>
            <person name="Liu Y."/>
            <person name="Hou J."/>
            <person name="Li T.-Q."/>
            <person name="Guan C.-H."/>
            <person name="Wu X."/>
            <person name="Wu H.-Z."/>
            <person name="Ling F."/>
            <person name="Zhang R."/>
            <person name="Shi X.-G."/>
            <person name="Ren J.-P."/>
            <person name="Chen E.-F."/>
            <person name="Sun J.-M."/>
        </authorList>
    </citation>
    <scope>NUCLEOTIDE SEQUENCE</scope>
    <source>
        <strain evidence="19">Adult_tree_wgs_1</strain>
        <tissue evidence="19">Leaves</tissue>
    </source>
</reference>
<feature type="domain" description="EF-hand" evidence="18">
    <location>
        <begin position="637"/>
        <end position="672"/>
    </location>
</feature>
<dbReference type="OrthoDB" id="40902at2759"/>
<proteinExistence type="inferred from homology"/>
<keyword evidence="10" id="KW-0106">Calcium</keyword>
<dbReference type="PROSITE" id="PS50011">
    <property type="entry name" value="PROTEIN_KINASE_DOM"/>
    <property type="match status" value="1"/>
</dbReference>
<evidence type="ECO:0000313" key="20">
    <source>
        <dbReference type="Proteomes" id="UP000626092"/>
    </source>
</evidence>
<keyword evidence="20" id="KW-1185">Reference proteome</keyword>
<evidence type="ECO:0000256" key="6">
    <source>
        <dbReference type="ARBA" id="ARBA00022723"/>
    </source>
</evidence>
<evidence type="ECO:0000256" key="1">
    <source>
        <dbReference type="ARBA" id="ARBA00005354"/>
    </source>
</evidence>
<feature type="compositionally biased region" description="Polar residues" evidence="16">
    <location>
        <begin position="38"/>
        <end position="50"/>
    </location>
</feature>
<name>A0A834HKH6_RHOSS</name>
<dbReference type="Gene3D" id="1.10.238.10">
    <property type="entry name" value="EF-hand"/>
    <property type="match status" value="1"/>
</dbReference>
<protein>
    <recommendedName>
        <fullName evidence="2">non-specific serine/threonine protein kinase</fullName>
        <ecNumber evidence="2">2.7.11.1</ecNumber>
    </recommendedName>
</protein>
<dbReference type="PROSITE" id="PS00018">
    <property type="entry name" value="EF_HAND_1"/>
    <property type="match status" value="3"/>
</dbReference>
<dbReference type="EMBL" id="WJXA01000002">
    <property type="protein sequence ID" value="KAF7149681.1"/>
    <property type="molecule type" value="Genomic_DNA"/>
</dbReference>
<dbReference type="SUPFAM" id="SSF56112">
    <property type="entry name" value="Protein kinase-like (PK-like)"/>
    <property type="match status" value="1"/>
</dbReference>
<dbReference type="InterPro" id="IPR011992">
    <property type="entry name" value="EF-hand-dom_pair"/>
</dbReference>
<evidence type="ECO:0000256" key="4">
    <source>
        <dbReference type="ARBA" id="ARBA00022553"/>
    </source>
</evidence>
<dbReference type="CDD" id="cd05117">
    <property type="entry name" value="STKc_CAMK"/>
    <property type="match status" value="1"/>
</dbReference>
<comment type="catalytic activity">
    <reaction evidence="14">
        <text>L-seryl-[protein] + ATP = O-phospho-L-seryl-[protein] + ADP + H(+)</text>
        <dbReference type="Rhea" id="RHEA:17989"/>
        <dbReference type="Rhea" id="RHEA-COMP:9863"/>
        <dbReference type="Rhea" id="RHEA-COMP:11604"/>
        <dbReference type="ChEBI" id="CHEBI:15378"/>
        <dbReference type="ChEBI" id="CHEBI:29999"/>
        <dbReference type="ChEBI" id="CHEBI:30616"/>
        <dbReference type="ChEBI" id="CHEBI:83421"/>
        <dbReference type="ChEBI" id="CHEBI:456216"/>
        <dbReference type="EC" id="2.7.11.1"/>
    </reaction>
</comment>
<accession>A0A834HKH6</accession>
<dbReference type="AlphaFoldDB" id="A0A834HKH6"/>
<dbReference type="FunFam" id="1.10.510.10:FF:001864">
    <property type="entry name" value="Calcium-dependent protein kinase SK5"/>
    <property type="match status" value="1"/>
</dbReference>
<keyword evidence="8 15" id="KW-0547">Nucleotide-binding</keyword>
<dbReference type="PANTHER" id="PTHR24349">
    <property type="entry name" value="SERINE/THREONINE-PROTEIN KINASE"/>
    <property type="match status" value="1"/>
</dbReference>
<evidence type="ECO:0000256" key="15">
    <source>
        <dbReference type="PROSITE-ProRule" id="PRU10141"/>
    </source>
</evidence>
<dbReference type="InterPro" id="IPR017441">
    <property type="entry name" value="Protein_kinase_ATP_BS"/>
</dbReference>
<evidence type="ECO:0000256" key="9">
    <source>
        <dbReference type="ARBA" id="ARBA00022777"/>
    </source>
</evidence>
<dbReference type="InterPro" id="IPR000719">
    <property type="entry name" value="Prot_kinase_dom"/>
</dbReference>
<dbReference type="Pfam" id="PF13499">
    <property type="entry name" value="EF-hand_7"/>
    <property type="match status" value="2"/>
</dbReference>
<gene>
    <name evidence="19" type="ORF">RHSIM_Rhsim02G0184600</name>
</gene>
<evidence type="ECO:0000259" key="17">
    <source>
        <dbReference type="PROSITE" id="PS50011"/>
    </source>
</evidence>
<feature type="region of interest" description="Disordered" evidence="16">
    <location>
        <begin position="28"/>
        <end position="86"/>
    </location>
</feature>
<dbReference type="Pfam" id="PF00069">
    <property type="entry name" value="Pkinase"/>
    <property type="match status" value="2"/>
</dbReference>
<dbReference type="InterPro" id="IPR011009">
    <property type="entry name" value="Kinase-like_dom_sf"/>
</dbReference>
<evidence type="ECO:0000256" key="11">
    <source>
        <dbReference type="ARBA" id="ARBA00022840"/>
    </source>
</evidence>
<dbReference type="SMART" id="SM00220">
    <property type="entry name" value="S_TKc"/>
    <property type="match status" value="1"/>
</dbReference>
<evidence type="ECO:0000256" key="14">
    <source>
        <dbReference type="ARBA" id="ARBA00048679"/>
    </source>
</evidence>
<keyword evidence="9" id="KW-0418">Kinase</keyword>
<evidence type="ECO:0000259" key="18">
    <source>
        <dbReference type="PROSITE" id="PS50222"/>
    </source>
</evidence>
<dbReference type="CDD" id="cd00051">
    <property type="entry name" value="EFh"/>
    <property type="match status" value="2"/>
</dbReference>
<dbReference type="PROSITE" id="PS00108">
    <property type="entry name" value="PROTEIN_KINASE_ST"/>
    <property type="match status" value="1"/>
</dbReference>
<feature type="compositionally biased region" description="Basic and acidic residues" evidence="16">
    <location>
        <begin position="100"/>
        <end position="120"/>
    </location>
</feature>
<keyword evidence="6" id="KW-0479">Metal-binding</keyword>
<dbReference type="Gene3D" id="1.10.510.10">
    <property type="entry name" value="Transferase(Phosphotransferase) domain 1"/>
    <property type="match status" value="2"/>
</dbReference>
<evidence type="ECO:0000256" key="5">
    <source>
        <dbReference type="ARBA" id="ARBA00022679"/>
    </source>
</evidence>
<organism evidence="19 20">
    <name type="scientific">Rhododendron simsii</name>
    <name type="common">Sims's rhododendron</name>
    <dbReference type="NCBI Taxonomy" id="118357"/>
    <lineage>
        <taxon>Eukaryota</taxon>
        <taxon>Viridiplantae</taxon>
        <taxon>Streptophyta</taxon>
        <taxon>Embryophyta</taxon>
        <taxon>Tracheophyta</taxon>
        <taxon>Spermatophyta</taxon>
        <taxon>Magnoliopsida</taxon>
        <taxon>eudicotyledons</taxon>
        <taxon>Gunneridae</taxon>
        <taxon>Pentapetalae</taxon>
        <taxon>asterids</taxon>
        <taxon>Ericales</taxon>
        <taxon>Ericaceae</taxon>
        <taxon>Ericoideae</taxon>
        <taxon>Rhodoreae</taxon>
        <taxon>Rhododendron</taxon>
    </lineage>
</organism>
<dbReference type="InterPro" id="IPR008271">
    <property type="entry name" value="Ser/Thr_kinase_AS"/>
</dbReference>
<dbReference type="GO" id="GO:0005509">
    <property type="term" value="F:calcium ion binding"/>
    <property type="evidence" value="ECO:0007669"/>
    <property type="project" value="InterPro"/>
</dbReference>
<dbReference type="GO" id="GO:0004674">
    <property type="term" value="F:protein serine/threonine kinase activity"/>
    <property type="evidence" value="ECO:0007669"/>
    <property type="project" value="UniProtKB-KW"/>
</dbReference>
<evidence type="ECO:0000256" key="10">
    <source>
        <dbReference type="ARBA" id="ARBA00022837"/>
    </source>
</evidence>
<dbReference type="Gene3D" id="3.30.200.20">
    <property type="entry name" value="Phosphorylase Kinase, domain 1"/>
    <property type="match status" value="1"/>
</dbReference>
<evidence type="ECO:0000256" key="8">
    <source>
        <dbReference type="ARBA" id="ARBA00022741"/>
    </source>
</evidence>
<dbReference type="SMART" id="SM00054">
    <property type="entry name" value="EFh"/>
    <property type="match status" value="4"/>
</dbReference>